<keyword evidence="1" id="KW-0059">Arsenical resistance</keyword>
<gene>
    <name evidence="3" type="ORF">SAMN04489751_1784</name>
</gene>
<organism evidence="3 4">
    <name type="scientific">Brevibacterium sandarakinum</name>
    <dbReference type="NCBI Taxonomy" id="629680"/>
    <lineage>
        <taxon>Bacteria</taxon>
        <taxon>Bacillati</taxon>
        <taxon>Actinomycetota</taxon>
        <taxon>Actinomycetes</taxon>
        <taxon>Micrococcales</taxon>
        <taxon>Brevibacteriaceae</taxon>
        <taxon>Brevibacterium</taxon>
    </lineage>
</organism>
<dbReference type="CDD" id="cd16345">
    <property type="entry name" value="LMWP_ArsC"/>
    <property type="match status" value="1"/>
</dbReference>
<dbReference type="InterPro" id="IPR036196">
    <property type="entry name" value="Ptyr_pPase_sf"/>
</dbReference>
<dbReference type="GO" id="GO:0046685">
    <property type="term" value="P:response to arsenic-containing substance"/>
    <property type="evidence" value="ECO:0007669"/>
    <property type="project" value="UniProtKB-KW"/>
</dbReference>
<evidence type="ECO:0000256" key="1">
    <source>
        <dbReference type="ARBA" id="ARBA00022849"/>
    </source>
</evidence>
<dbReference type="Proteomes" id="UP000199700">
    <property type="component" value="Chromosome"/>
</dbReference>
<feature type="domain" description="Phosphotyrosine protein phosphatase I" evidence="2">
    <location>
        <begin position="180"/>
        <end position="305"/>
    </location>
</feature>
<keyword evidence="4" id="KW-1185">Reference proteome</keyword>
<dbReference type="NCBIfam" id="NF046112">
    <property type="entry name" value="MSMEG_6209_Nter"/>
    <property type="match status" value="1"/>
</dbReference>
<dbReference type="Pfam" id="PF21234">
    <property type="entry name" value="Phosphatase-like_N"/>
    <property type="match status" value="1"/>
</dbReference>
<sequence length="310" mass="33885">MTPRLGRPLEPNEAKERARQAAVLGDPLALRVLSTIASGDDPSHLSEELRASGREVEASLAALRSVGMLSLGPTGDALTAEAWVRYGRLLTSWRSASDIDDAAPVEPLPESIVHVARDLAYRFSSTFNEQTVVRYVLESYQLLNARAKTRAHLPALTARYAADRLDALASARGIVLRGTPEVLFVCVRNASRSQIAAAYLSHLAGSSVHVRTAGSSPDEQINPRVIASLREAGIPLPDEYPKPLTDEVVRAADYVITMGCGDACPVYPGRRYMDWSLDDPTHLDEAGLRRVRDDIRSRVEQLIEEMGLNH</sequence>
<dbReference type="SMART" id="SM00226">
    <property type="entry name" value="LMWPc"/>
    <property type="match status" value="1"/>
</dbReference>
<evidence type="ECO:0000313" key="4">
    <source>
        <dbReference type="Proteomes" id="UP000199700"/>
    </source>
</evidence>
<evidence type="ECO:0000259" key="2">
    <source>
        <dbReference type="SMART" id="SM00226"/>
    </source>
</evidence>
<dbReference type="PANTHER" id="PTHR43428">
    <property type="entry name" value="ARSENATE REDUCTASE"/>
    <property type="match status" value="1"/>
</dbReference>
<reference evidence="3" key="1">
    <citation type="submission" date="2016-10" db="EMBL/GenBank/DDBJ databases">
        <authorList>
            <person name="Varghese N."/>
            <person name="Submissions S."/>
        </authorList>
    </citation>
    <scope>NUCLEOTIDE SEQUENCE [LARGE SCALE GENOMIC DNA]</scope>
    <source>
        <strain evidence="3">DSM 22082</strain>
    </source>
</reference>
<dbReference type="Gene3D" id="1.10.8.1060">
    <property type="entry name" value="Corynebacterium glutamicum thioredoxin-dependent arsenate reductase, N-terminal domain"/>
    <property type="match status" value="1"/>
</dbReference>
<dbReference type="PANTHER" id="PTHR43428:SF1">
    <property type="entry name" value="ARSENATE REDUCTASE"/>
    <property type="match status" value="1"/>
</dbReference>
<dbReference type="AlphaFoldDB" id="A0A1H1RDR0"/>
<name>A0A1H1RDR0_BRESA</name>
<evidence type="ECO:0000313" key="3">
    <source>
        <dbReference type="EMBL" id="SDS33815.1"/>
    </source>
</evidence>
<dbReference type="SUPFAM" id="SSF52788">
    <property type="entry name" value="Phosphotyrosine protein phosphatases I"/>
    <property type="match status" value="1"/>
</dbReference>
<dbReference type="InterPro" id="IPR048716">
    <property type="entry name" value="Phosphatase-like_N"/>
</dbReference>
<proteinExistence type="predicted"/>
<dbReference type="STRING" id="629680.SAMN04489751_1784"/>
<accession>A0A1H1RDR0</accession>
<dbReference type="Pfam" id="PF01451">
    <property type="entry name" value="LMWPc"/>
    <property type="match status" value="1"/>
</dbReference>
<dbReference type="EMBL" id="LT629739">
    <property type="protein sequence ID" value="SDS33815.1"/>
    <property type="molecule type" value="Genomic_DNA"/>
</dbReference>
<dbReference type="InterPro" id="IPR023485">
    <property type="entry name" value="Ptyr_pPase"/>
</dbReference>
<dbReference type="Gene3D" id="3.40.50.2300">
    <property type="match status" value="1"/>
</dbReference>
<protein>
    <submittedName>
        <fullName evidence="3">Protein-tyrosine-phosphatase</fullName>
    </submittedName>
</protein>